<comment type="caution">
    <text evidence="2">The sequence shown here is derived from an EMBL/GenBank/DDBJ whole genome shotgun (WGS) entry which is preliminary data.</text>
</comment>
<keyword evidence="1" id="KW-0472">Membrane</keyword>
<dbReference type="EMBL" id="MLQQ01000010">
    <property type="protein sequence ID" value="OIJ14084.1"/>
    <property type="molecule type" value="Genomic_DNA"/>
</dbReference>
<name>A0A1S2LP11_9BACI</name>
<keyword evidence="1" id="KW-0812">Transmembrane</keyword>
<keyword evidence="3" id="KW-1185">Reference proteome</keyword>
<proteinExistence type="predicted"/>
<evidence type="ECO:0000313" key="2">
    <source>
        <dbReference type="EMBL" id="OIJ14084.1"/>
    </source>
</evidence>
<feature type="transmembrane region" description="Helical" evidence="1">
    <location>
        <begin position="37"/>
        <end position="62"/>
    </location>
</feature>
<evidence type="ECO:0000313" key="3">
    <source>
        <dbReference type="Proteomes" id="UP000180098"/>
    </source>
</evidence>
<protein>
    <submittedName>
        <fullName evidence="2">Uncharacterized protein</fullName>
    </submittedName>
</protein>
<gene>
    <name evidence="2" type="ORF">BKP35_07740</name>
</gene>
<keyword evidence="1" id="KW-1133">Transmembrane helix</keyword>
<accession>A0A1S2LP11</accession>
<reference evidence="2 3" key="1">
    <citation type="submission" date="2016-10" db="EMBL/GenBank/DDBJ databases">
        <title>Draft genome sequences of four alkaliphilic bacteria belonging to the Anaerobacillus genus.</title>
        <authorList>
            <person name="Bassil N.M."/>
            <person name="Lloyd J.R."/>
        </authorList>
    </citation>
    <scope>NUCLEOTIDE SEQUENCE [LARGE SCALE GENOMIC DNA]</scope>
    <source>
        <strain evidence="2 3">DSM 15340</strain>
    </source>
</reference>
<organism evidence="2 3">
    <name type="scientific">Anaerobacillus arseniciselenatis</name>
    <dbReference type="NCBI Taxonomy" id="85682"/>
    <lineage>
        <taxon>Bacteria</taxon>
        <taxon>Bacillati</taxon>
        <taxon>Bacillota</taxon>
        <taxon>Bacilli</taxon>
        <taxon>Bacillales</taxon>
        <taxon>Bacillaceae</taxon>
        <taxon>Anaerobacillus</taxon>
    </lineage>
</organism>
<sequence length="73" mass="8166">MHQIEKTLQKTNNKQISTSLNGGVLFLTKSSNSTKPLISIVTTASQVCINIKIYTAFIYVMIPKKLLNVLQKQ</sequence>
<evidence type="ECO:0000256" key="1">
    <source>
        <dbReference type="SAM" id="Phobius"/>
    </source>
</evidence>
<dbReference type="Proteomes" id="UP000180098">
    <property type="component" value="Unassembled WGS sequence"/>
</dbReference>
<dbReference type="AlphaFoldDB" id="A0A1S2LP11"/>